<dbReference type="SUPFAM" id="SSF53850">
    <property type="entry name" value="Periplasmic binding protein-like II"/>
    <property type="match status" value="1"/>
</dbReference>
<evidence type="ECO:0000313" key="6">
    <source>
        <dbReference type="Proteomes" id="UP001596047"/>
    </source>
</evidence>
<dbReference type="Proteomes" id="UP001596047">
    <property type="component" value="Unassembled WGS sequence"/>
</dbReference>
<accession>A0ABW0W6C6</accession>
<dbReference type="PANTHER" id="PTHR43649">
    <property type="entry name" value="ARABINOSE-BINDING PROTEIN-RELATED"/>
    <property type="match status" value="1"/>
</dbReference>
<evidence type="ECO:0000256" key="4">
    <source>
        <dbReference type="ARBA" id="ARBA00022729"/>
    </source>
</evidence>
<evidence type="ECO:0000256" key="1">
    <source>
        <dbReference type="ARBA" id="ARBA00004196"/>
    </source>
</evidence>
<dbReference type="PROSITE" id="PS51257">
    <property type="entry name" value="PROKAR_LIPOPROTEIN"/>
    <property type="match status" value="1"/>
</dbReference>
<gene>
    <name evidence="5" type="ORF">ACFPYJ_24785</name>
</gene>
<dbReference type="RefSeq" id="WP_379190908.1">
    <property type="nucleotide sequence ID" value="NZ_JBHSOW010000094.1"/>
</dbReference>
<evidence type="ECO:0000256" key="3">
    <source>
        <dbReference type="ARBA" id="ARBA00022448"/>
    </source>
</evidence>
<proteinExistence type="inferred from homology"/>
<reference evidence="6" key="1">
    <citation type="journal article" date="2019" name="Int. J. Syst. Evol. Microbiol.">
        <title>The Global Catalogue of Microorganisms (GCM) 10K type strain sequencing project: providing services to taxonomists for standard genome sequencing and annotation.</title>
        <authorList>
            <consortium name="The Broad Institute Genomics Platform"/>
            <consortium name="The Broad Institute Genome Sequencing Center for Infectious Disease"/>
            <person name="Wu L."/>
            <person name="Ma J."/>
        </authorList>
    </citation>
    <scope>NUCLEOTIDE SEQUENCE [LARGE SCALE GENOMIC DNA]</scope>
    <source>
        <strain evidence="6">CGMCC 1.3240</strain>
    </source>
</reference>
<keyword evidence="6" id="KW-1185">Reference proteome</keyword>
<dbReference type="InterPro" id="IPR050490">
    <property type="entry name" value="Bact_solute-bd_prot1"/>
</dbReference>
<comment type="subcellular location">
    <subcellularLocation>
        <location evidence="1">Cell envelope</location>
    </subcellularLocation>
</comment>
<dbReference type="PANTHER" id="PTHR43649:SF31">
    <property type="entry name" value="SN-GLYCEROL-3-PHOSPHATE-BINDING PERIPLASMIC PROTEIN UGPB"/>
    <property type="match status" value="1"/>
</dbReference>
<dbReference type="EMBL" id="JBHSOW010000094">
    <property type="protein sequence ID" value="MFC5652271.1"/>
    <property type="molecule type" value="Genomic_DNA"/>
</dbReference>
<dbReference type="InterPro" id="IPR006059">
    <property type="entry name" value="SBP"/>
</dbReference>
<sequence length="450" mass="49763">MRKLLFRNGALVFLILALFIAVIGCGTKNNDSAEGSQPSPSAGGENGEASKLSGKLEIQYFVGGYGDTWWKDVIAEFQKKYPDLEVVGLGGPKINEQTKPRWIQGNPPDVVYIDGDGTFTESLLVQNQQLMDLTEWIKTAKNEDGELITDQLIGQPKTYDGVSYSIPLVFGVHGTWYDKAFFEQNGWETPKDWAGFLDVSQKALDKGITPYIHQGQYPYYFIRGFMRQGFVTANGGDASIIDDINGLKEGVFKSAPVMSTLDKVTEMNQKGYLSKKAMALNHTDSQNQWLQHKAIFIPSGLWLENEMKKFAPEGFDYGFIPSVTQDAGGKFVAVPYTNEIGIAKQAKNPEAAKAFLQFVFTKQNAVHWAETTGALMNYKADLESTNASGAVKSAMTYLNSDNTIVTSNDSSFDLNVEKAMEDATVALLLGDINKDQWADRMETAAAKYRK</sequence>
<organism evidence="5 6">
    <name type="scientific">Paenibacillus solisilvae</name>
    <dbReference type="NCBI Taxonomy" id="2486751"/>
    <lineage>
        <taxon>Bacteria</taxon>
        <taxon>Bacillati</taxon>
        <taxon>Bacillota</taxon>
        <taxon>Bacilli</taxon>
        <taxon>Bacillales</taxon>
        <taxon>Paenibacillaceae</taxon>
        <taxon>Paenibacillus</taxon>
    </lineage>
</organism>
<dbReference type="Pfam" id="PF01547">
    <property type="entry name" value="SBP_bac_1"/>
    <property type="match status" value="1"/>
</dbReference>
<keyword evidence="3" id="KW-0813">Transport</keyword>
<evidence type="ECO:0000313" key="5">
    <source>
        <dbReference type="EMBL" id="MFC5652271.1"/>
    </source>
</evidence>
<comment type="caution">
    <text evidence="5">The sequence shown here is derived from an EMBL/GenBank/DDBJ whole genome shotgun (WGS) entry which is preliminary data.</text>
</comment>
<protein>
    <submittedName>
        <fullName evidence="5">Extracellular solute-binding protein</fullName>
    </submittedName>
</protein>
<dbReference type="Gene3D" id="3.40.190.10">
    <property type="entry name" value="Periplasmic binding protein-like II"/>
    <property type="match status" value="2"/>
</dbReference>
<name>A0ABW0W6C6_9BACL</name>
<keyword evidence="4" id="KW-0732">Signal</keyword>
<evidence type="ECO:0000256" key="2">
    <source>
        <dbReference type="ARBA" id="ARBA00008520"/>
    </source>
</evidence>
<comment type="similarity">
    <text evidence="2">Belongs to the bacterial solute-binding protein 1 family.</text>
</comment>